<evidence type="ECO:0000256" key="4">
    <source>
        <dbReference type="ARBA" id="ARBA00023008"/>
    </source>
</evidence>
<dbReference type="Pfam" id="PF07731">
    <property type="entry name" value="Cu-oxidase_2"/>
    <property type="match status" value="1"/>
</dbReference>
<comment type="similarity">
    <text evidence="1">Belongs to the multicopper oxidase family.</text>
</comment>
<keyword evidence="4" id="KW-0186">Copper</keyword>
<feature type="signal peptide" evidence="5">
    <location>
        <begin position="1"/>
        <end position="26"/>
    </location>
</feature>
<gene>
    <name evidence="9" type="ORF">CVLEPA_LOCUS16162</name>
</gene>
<feature type="domain" description="Plastocyanin-like" evidence="6">
    <location>
        <begin position="200"/>
        <end position="349"/>
    </location>
</feature>
<proteinExistence type="inferred from homology"/>
<feature type="domain" description="Plastocyanin-like" evidence="8">
    <location>
        <begin position="69"/>
        <end position="185"/>
    </location>
</feature>
<dbReference type="CDD" id="cd13858">
    <property type="entry name" value="CuRO_1_tcLCC2_insect_like"/>
    <property type="match status" value="1"/>
</dbReference>
<dbReference type="Proteomes" id="UP001642483">
    <property type="component" value="Unassembled WGS sequence"/>
</dbReference>
<evidence type="ECO:0000313" key="10">
    <source>
        <dbReference type="Proteomes" id="UP001642483"/>
    </source>
</evidence>
<dbReference type="InterPro" id="IPR011706">
    <property type="entry name" value="Cu-oxidase_C"/>
</dbReference>
<evidence type="ECO:0000256" key="2">
    <source>
        <dbReference type="ARBA" id="ARBA00022723"/>
    </source>
</evidence>
<evidence type="ECO:0000256" key="1">
    <source>
        <dbReference type="ARBA" id="ARBA00010609"/>
    </source>
</evidence>
<dbReference type="EMBL" id="CAWYQH010000098">
    <property type="protein sequence ID" value="CAK8684995.1"/>
    <property type="molecule type" value="Genomic_DNA"/>
</dbReference>
<feature type="domain" description="Plastocyanin-like" evidence="7">
    <location>
        <begin position="449"/>
        <end position="527"/>
    </location>
</feature>
<comment type="caution">
    <text evidence="9">The sequence shown here is derived from an EMBL/GenBank/DDBJ whole genome shotgun (WGS) entry which is preliminary data.</text>
</comment>
<evidence type="ECO:0000259" key="8">
    <source>
        <dbReference type="Pfam" id="PF07732"/>
    </source>
</evidence>
<keyword evidence="3" id="KW-0560">Oxidoreductase</keyword>
<evidence type="ECO:0000259" key="6">
    <source>
        <dbReference type="Pfam" id="PF00394"/>
    </source>
</evidence>
<protein>
    <recommendedName>
        <fullName evidence="11">Laccase</fullName>
    </recommendedName>
</protein>
<keyword evidence="10" id="KW-1185">Reference proteome</keyword>
<dbReference type="PANTHER" id="PTHR11709:SF394">
    <property type="entry name" value="FI03373P-RELATED"/>
    <property type="match status" value="1"/>
</dbReference>
<evidence type="ECO:0008006" key="11">
    <source>
        <dbReference type="Google" id="ProtNLM"/>
    </source>
</evidence>
<dbReference type="InterPro" id="IPR045087">
    <property type="entry name" value="Cu-oxidase_fam"/>
</dbReference>
<reference evidence="9 10" key="1">
    <citation type="submission" date="2024-02" db="EMBL/GenBank/DDBJ databases">
        <authorList>
            <person name="Daric V."/>
            <person name="Darras S."/>
        </authorList>
    </citation>
    <scope>NUCLEOTIDE SEQUENCE [LARGE SCALE GENOMIC DNA]</scope>
</reference>
<dbReference type="InterPro" id="IPR011707">
    <property type="entry name" value="Cu-oxidase-like_N"/>
</dbReference>
<evidence type="ECO:0000259" key="7">
    <source>
        <dbReference type="Pfam" id="PF07731"/>
    </source>
</evidence>
<organism evidence="9 10">
    <name type="scientific">Clavelina lepadiformis</name>
    <name type="common">Light-bulb sea squirt</name>
    <name type="synonym">Ascidia lepadiformis</name>
    <dbReference type="NCBI Taxonomy" id="159417"/>
    <lineage>
        <taxon>Eukaryota</taxon>
        <taxon>Metazoa</taxon>
        <taxon>Chordata</taxon>
        <taxon>Tunicata</taxon>
        <taxon>Ascidiacea</taxon>
        <taxon>Aplousobranchia</taxon>
        <taxon>Clavelinidae</taxon>
        <taxon>Clavelina</taxon>
    </lineage>
</organism>
<keyword evidence="2" id="KW-0479">Metal-binding</keyword>
<dbReference type="Gene3D" id="2.60.40.420">
    <property type="entry name" value="Cupredoxins - blue copper proteins"/>
    <property type="match status" value="3"/>
</dbReference>
<dbReference type="SUPFAM" id="SSF49503">
    <property type="entry name" value="Cupredoxins"/>
    <property type="match status" value="3"/>
</dbReference>
<dbReference type="InterPro" id="IPR008972">
    <property type="entry name" value="Cupredoxin"/>
</dbReference>
<evidence type="ECO:0000256" key="3">
    <source>
        <dbReference type="ARBA" id="ARBA00023002"/>
    </source>
</evidence>
<evidence type="ECO:0000256" key="5">
    <source>
        <dbReference type="SAM" id="SignalP"/>
    </source>
</evidence>
<feature type="chain" id="PRO_5046259553" description="Laccase" evidence="5">
    <location>
        <begin position="27"/>
        <end position="558"/>
    </location>
</feature>
<keyword evidence="5" id="KW-0732">Signal</keyword>
<dbReference type="Pfam" id="PF00394">
    <property type="entry name" value="Cu-oxidase"/>
    <property type="match status" value="1"/>
</dbReference>
<dbReference type="Pfam" id="PF07732">
    <property type="entry name" value="Cu-oxidase_3"/>
    <property type="match status" value="1"/>
</dbReference>
<dbReference type="InterPro" id="IPR001117">
    <property type="entry name" value="Cu-oxidase_2nd"/>
</dbReference>
<dbReference type="PANTHER" id="PTHR11709">
    <property type="entry name" value="MULTI-COPPER OXIDASE"/>
    <property type="match status" value="1"/>
</dbReference>
<evidence type="ECO:0000313" key="9">
    <source>
        <dbReference type="EMBL" id="CAK8684995.1"/>
    </source>
</evidence>
<accession>A0ABP0FZI5</accession>
<dbReference type="CDD" id="cd13884">
    <property type="entry name" value="CuRO_2_tcLCC_insect_like"/>
    <property type="match status" value="1"/>
</dbReference>
<sequence>MADKKKYRAVISGLLVVTLLFLLANGHPCDRQCETNRQPMTCEYDFVIEWYATMSKACFDCPNVTLDCQREHCIAADGFPRAGTFVNRKLPGPSIVVCHNDKIIVRVSNKLDNSEGTTIHWHGIHQRDSQWMDGVPMITQCPIPSHTSFTYRFTANPSGTHWWHSHSGFHRSDGVAGPLVVRTSQEDNPHSALYDVDSDNFTVMIGDWLHQTTIEKFVQHHHSNGSNKGENILINGRGDFSLYASNLTDYSTLLTRFNVESGLRYRFRIISNAAVFCPFQLTIDQHSMLVISTDGNDVEPFNVTSLVIHGGERFDFVLTANQNPLSYWFRVQGLADCKLSSQKAILRYVSSLDELKPTSFPLPFNDTVELNSLNKAKSENVHYVTALRSVVKLDEKMRDSPDEVHFIGLDFKKVDNPRFHHPNYYPIKGISRGNHLYSPQLNNITFLSPPSPVLTQFADANSSLMCDSSTGENVPDTEFRECSHVINMKKDRLVELVIFDEGVIFDAGHPMHLHGYNFAVIAMERHTTSYGICHLFTVCLGLTRYGHRLKSLQTRTKY</sequence>
<name>A0ABP0FZI5_CLALP</name>